<feature type="compositionally biased region" description="Low complexity" evidence="1">
    <location>
        <begin position="57"/>
        <end position="77"/>
    </location>
</feature>
<reference evidence="2 3" key="1">
    <citation type="journal article" date="2023" name="Commun. Biol.">
        <title>Genome analysis of Parmales, the sister group of diatoms, reveals the evolutionary specialization of diatoms from phago-mixotrophs to photoautotrophs.</title>
        <authorList>
            <person name="Ban H."/>
            <person name="Sato S."/>
            <person name="Yoshikawa S."/>
            <person name="Yamada K."/>
            <person name="Nakamura Y."/>
            <person name="Ichinomiya M."/>
            <person name="Sato N."/>
            <person name="Blanc-Mathieu R."/>
            <person name="Endo H."/>
            <person name="Kuwata A."/>
            <person name="Ogata H."/>
        </authorList>
    </citation>
    <scope>NUCLEOTIDE SEQUENCE [LARGE SCALE GENOMIC DNA]</scope>
</reference>
<dbReference type="EMBL" id="BRYB01005812">
    <property type="protein sequence ID" value="GMI29299.1"/>
    <property type="molecule type" value="Genomic_DNA"/>
</dbReference>
<evidence type="ECO:0000313" key="2">
    <source>
        <dbReference type="EMBL" id="GMI29299.1"/>
    </source>
</evidence>
<feature type="region of interest" description="Disordered" evidence="1">
    <location>
        <begin position="1"/>
        <end position="21"/>
    </location>
</feature>
<dbReference type="Proteomes" id="UP001165060">
    <property type="component" value="Unassembled WGS sequence"/>
</dbReference>
<organism evidence="2 3">
    <name type="scientific">Tetraparma gracilis</name>
    <dbReference type="NCBI Taxonomy" id="2962635"/>
    <lineage>
        <taxon>Eukaryota</taxon>
        <taxon>Sar</taxon>
        <taxon>Stramenopiles</taxon>
        <taxon>Ochrophyta</taxon>
        <taxon>Bolidophyceae</taxon>
        <taxon>Parmales</taxon>
        <taxon>Triparmaceae</taxon>
        <taxon>Tetraparma</taxon>
    </lineage>
</organism>
<feature type="region of interest" description="Disordered" evidence="1">
    <location>
        <begin position="270"/>
        <end position="290"/>
    </location>
</feature>
<sequence length="290" mass="31744">MDLSAADLKALKNPAPDASPLLVNRDLANLSPARAARSTRGTLGNLSSVDLKEILDSSAAPSTSTSTSTSARRSTASIELSSDDMQTLRETSKHKARSSFKQLSSPSSPLPETLGTLQEGGDSSPDMAMSSDPYASLNEPGGYVPRPRTESEVKVVRQRFMTEDYHEIADAIDMTSRVKDDLNSLRKQQKADLYAIDHRKDSIRSAFTEQDDEDSYEDLEDIVGRSERFSSARSSARMKRETVHKNFLEKLASKQKSNNYVRPEVRLARAKAAANEGQLSPGRTDADDSA</sequence>
<feature type="region of interest" description="Disordered" evidence="1">
    <location>
        <begin position="56"/>
        <end position="150"/>
    </location>
</feature>
<name>A0ABQ6MML3_9STRA</name>
<gene>
    <name evidence="2" type="ORF">TeGR_g5219</name>
</gene>
<comment type="caution">
    <text evidence="2">The sequence shown here is derived from an EMBL/GenBank/DDBJ whole genome shotgun (WGS) entry which is preliminary data.</text>
</comment>
<evidence type="ECO:0000313" key="3">
    <source>
        <dbReference type="Proteomes" id="UP001165060"/>
    </source>
</evidence>
<feature type="compositionally biased region" description="Low complexity" evidence="1">
    <location>
        <begin position="122"/>
        <end position="133"/>
    </location>
</feature>
<keyword evidence="3" id="KW-1185">Reference proteome</keyword>
<protein>
    <submittedName>
        <fullName evidence="2">Uncharacterized protein</fullName>
    </submittedName>
</protein>
<accession>A0ABQ6MML3</accession>
<proteinExistence type="predicted"/>
<evidence type="ECO:0000256" key="1">
    <source>
        <dbReference type="SAM" id="MobiDB-lite"/>
    </source>
</evidence>